<accession>A0ABT9MFC0</accession>
<dbReference type="Proteomes" id="UP001232163">
    <property type="component" value="Unassembled WGS sequence"/>
</dbReference>
<comment type="caution">
    <text evidence="1">The sequence shown here is derived from an EMBL/GenBank/DDBJ whole genome shotgun (WGS) entry which is preliminary data.</text>
</comment>
<evidence type="ECO:0000313" key="2">
    <source>
        <dbReference type="Proteomes" id="UP001232163"/>
    </source>
</evidence>
<sequence length="169" mass="18577">MPTIDNQYAENTRVTAVKAQAEALLREARRGQYAHIVWVPHGLECEAGATRIPLGVMVGNGAGDVALGLLDYGVLPDVHAVLGGAMFSELDQAFVASIAERRLTPREARDAFPGMQVSCYQTWHVTEPRPLALRERTPRDVLPAMWHRSSAFPLVQFTTWTAATQEAQP</sequence>
<reference evidence="1 2" key="1">
    <citation type="submission" date="2023-07" db="EMBL/GenBank/DDBJ databases">
        <title>Genomic Encyclopedia of Type Strains, Phase IV (KMG-IV): sequencing the most valuable type-strain genomes for metagenomic binning, comparative biology and taxonomic classification.</title>
        <authorList>
            <person name="Goeker M."/>
        </authorList>
    </citation>
    <scope>NUCLEOTIDE SEQUENCE [LARGE SCALE GENOMIC DNA]</scope>
    <source>
        <strain evidence="1 2">NIO-1023</strain>
    </source>
</reference>
<proteinExistence type="predicted"/>
<evidence type="ECO:0000313" key="1">
    <source>
        <dbReference type="EMBL" id="MDP9764894.1"/>
    </source>
</evidence>
<organism evidence="1 2">
    <name type="scientific">Deinococcus enclensis</name>
    <dbReference type="NCBI Taxonomy" id="1049582"/>
    <lineage>
        <taxon>Bacteria</taxon>
        <taxon>Thermotogati</taxon>
        <taxon>Deinococcota</taxon>
        <taxon>Deinococci</taxon>
        <taxon>Deinococcales</taxon>
        <taxon>Deinococcaceae</taxon>
        <taxon>Deinococcus</taxon>
    </lineage>
</organism>
<dbReference type="RefSeq" id="WP_307466402.1">
    <property type="nucleotide sequence ID" value="NZ_JAURUR010000007.1"/>
</dbReference>
<protein>
    <submittedName>
        <fullName evidence="1">Uncharacterized protein</fullName>
    </submittedName>
</protein>
<gene>
    <name evidence="1" type="ORF">QO006_002341</name>
</gene>
<dbReference type="EMBL" id="JAURUR010000007">
    <property type="protein sequence ID" value="MDP9764894.1"/>
    <property type="molecule type" value="Genomic_DNA"/>
</dbReference>
<name>A0ABT9MFC0_9DEIO</name>
<keyword evidence="2" id="KW-1185">Reference proteome</keyword>